<evidence type="ECO:0000313" key="1">
    <source>
        <dbReference type="EMBL" id="KKT52281.1"/>
    </source>
</evidence>
<gene>
    <name evidence="1" type="ORF">UW44_C0003G0124</name>
</gene>
<organism evidence="1 2">
    <name type="scientific">Candidatus Collierbacteria bacterium GW2011_GWB2_44_22</name>
    <dbReference type="NCBI Taxonomy" id="1618387"/>
    <lineage>
        <taxon>Bacteria</taxon>
        <taxon>Candidatus Collieribacteriota</taxon>
    </lineage>
</organism>
<dbReference type="AlphaFoldDB" id="A0A0G1HYP8"/>
<dbReference type="EMBL" id="LCIH01000003">
    <property type="protein sequence ID" value="KKT52281.1"/>
    <property type="molecule type" value="Genomic_DNA"/>
</dbReference>
<evidence type="ECO:0000313" key="2">
    <source>
        <dbReference type="Proteomes" id="UP000034006"/>
    </source>
</evidence>
<dbReference type="STRING" id="1618387.UW44_C0003G0124"/>
<accession>A0A0G1HYP8</accession>
<dbReference type="Proteomes" id="UP000034006">
    <property type="component" value="Unassembled WGS sequence"/>
</dbReference>
<sequence length="70" mass="7923">MSKEAHIHLEREPVPIIVCPQCVESGFQVDPRENSPDYPVVISTCRTHKICNGEYDQKTGQESPEANKQQ</sequence>
<reference evidence="1 2" key="1">
    <citation type="journal article" date="2015" name="Nature">
        <title>rRNA introns, odd ribosomes, and small enigmatic genomes across a large radiation of phyla.</title>
        <authorList>
            <person name="Brown C.T."/>
            <person name="Hug L.A."/>
            <person name="Thomas B.C."/>
            <person name="Sharon I."/>
            <person name="Castelle C.J."/>
            <person name="Singh A."/>
            <person name="Wilkins M.J."/>
            <person name="Williams K.H."/>
            <person name="Banfield J.F."/>
        </authorList>
    </citation>
    <scope>NUCLEOTIDE SEQUENCE [LARGE SCALE GENOMIC DNA]</scope>
</reference>
<protein>
    <submittedName>
        <fullName evidence="1">Uncharacterized protein</fullName>
    </submittedName>
</protein>
<comment type="caution">
    <text evidence="1">The sequence shown here is derived from an EMBL/GenBank/DDBJ whole genome shotgun (WGS) entry which is preliminary data.</text>
</comment>
<name>A0A0G1HYP8_9BACT</name>
<proteinExistence type="predicted"/>